<dbReference type="GO" id="GO:0016020">
    <property type="term" value="C:membrane"/>
    <property type="evidence" value="ECO:0007669"/>
    <property type="project" value="UniProtKB-SubCell"/>
</dbReference>
<keyword evidence="7" id="KW-1185">Reference proteome</keyword>
<keyword evidence="3 4" id="KW-0808">Transferase</keyword>
<dbReference type="SUPFAM" id="SSF53756">
    <property type="entry name" value="UDP-Glycosyltransferase/glycogen phosphorylase"/>
    <property type="match status" value="1"/>
</dbReference>
<reference evidence="6 7" key="1">
    <citation type="submission" date="2020-04" db="EMBL/GenBank/DDBJ databases">
        <authorList>
            <person name="Wallbank WR R."/>
            <person name="Pardo Diaz C."/>
            <person name="Kozak K."/>
            <person name="Martin S."/>
            <person name="Jiggins C."/>
            <person name="Moest M."/>
            <person name="Warren A I."/>
            <person name="Byers J.R.P. K."/>
            <person name="Montejo-Kovacevich G."/>
            <person name="Yen C E."/>
        </authorList>
    </citation>
    <scope>NUCLEOTIDE SEQUENCE [LARGE SCALE GENOMIC DNA]</scope>
</reference>
<comment type="subcellular location">
    <subcellularLocation>
        <location evidence="5">Membrane</location>
        <topology evidence="5">Single-pass membrane protein</topology>
    </subcellularLocation>
</comment>
<evidence type="ECO:0000313" key="7">
    <source>
        <dbReference type="Proteomes" id="UP000494106"/>
    </source>
</evidence>
<sequence>MKVYILVLLLSLFEFISSYKILVIYPLPVKSLSILGHSVVKHLVNDGHEVTFITTHPIDKHPSKNLRQIDVSANIPLLAEASAWNISNIIGHDVEEDIQGVQDLCRENAKQTFQNPNVAKLLEGDEHFDLVISDLMESEVYLGLSVLYNCPMIWIFSMGSHFQAIRLIADPANPAYETNYYGTDVPPFTFMQRVKELFGRIKWSYYKTFHTLPLEKQLYEETFNPLLAKRGRTLPAYEDVLYNASLMFANEHSAIINRPSHPQNFKHIGGIHIDDPVKPLPKDLQDLMDNAPHGVIYFSMGSFWRAKDLPAELVRELLKVFGQLKQKVIWKYETNLQDVPKNVHIVQWAPQPSILAHPNCKLFITHGGHHSSIESIHFGVPIIGIPVLFDQKLNVNKAVASGYAIKLDLGYDVPTKLIEAINTMLTDEKYRVRVKELSFIYHDKQTKPGTELVFWVRHVLKTRGAWHLRYREKVKELSVINHDKQAKPGAELVFWVRHVVKPPF</sequence>
<dbReference type="InterPro" id="IPR035595">
    <property type="entry name" value="UDP_glycos_trans_CS"/>
</dbReference>
<dbReference type="AlphaFoldDB" id="A0A8S0ZJ36"/>
<evidence type="ECO:0000256" key="5">
    <source>
        <dbReference type="RuleBase" id="RU362059"/>
    </source>
</evidence>
<evidence type="ECO:0000256" key="3">
    <source>
        <dbReference type="ARBA" id="ARBA00022679"/>
    </source>
</evidence>
<dbReference type="PROSITE" id="PS00375">
    <property type="entry name" value="UDPGT"/>
    <property type="match status" value="1"/>
</dbReference>
<dbReference type="CDD" id="cd03784">
    <property type="entry name" value="GT1_Gtf-like"/>
    <property type="match status" value="1"/>
</dbReference>
<dbReference type="Proteomes" id="UP000494106">
    <property type="component" value="Unassembled WGS sequence"/>
</dbReference>
<dbReference type="Gene3D" id="3.40.50.2000">
    <property type="entry name" value="Glycogen Phosphorylase B"/>
    <property type="match status" value="1"/>
</dbReference>
<gene>
    <name evidence="6" type="ORF">APLA_LOCUS5165</name>
</gene>
<comment type="caution">
    <text evidence="6">The sequence shown here is derived from an EMBL/GenBank/DDBJ whole genome shotgun (WGS) entry which is preliminary data.</text>
</comment>
<evidence type="ECO:0000256" key="2">
    <source>
        <dbReference type="ARBA" id="ARBA00022676"/>
    </source>
</evidence>
<dbReference type="OrthoDB" id="5835829at2759"/>
<dbReference type="InterPro" id="IPR002213">
    <property type="entry name" value="UDP_glucos_trans"/>
</dbReference>
<proteinExistence type="inferred from homology"/>
<evidence type="ECO:0000256" key="4">
    <source>
        <dbReference type="RuleBase" id="RU003718"/>
    </source>
</evidence>
<dbReference type="EMBL" id="CADEBC010000479">
    <property type="protein sequence ID" value="CAB3233303.1"/>
    <property type="molecule type" value="Genomic_DNA"/>
</dbReference>
<dbReference type="GO" id="GO:0015020">
    <property type="term" value="F:glucuronosyltransferase activity"/>
    <property type="evidence" value="ECO:0007669"/>
    <property type="project" value="UniProtKB-EC"/>
</dbReference>
<dbReference type="EC" id="2.4.1.17" evidence="5"/>
<dbReference type="InterPro" id="IPR050271">
    <property type="entry name" value="UDP-glycosyltransferase"/>
</dbReference>
<comment type="similarity">
    <text evidence="1 4">Belongs to the UDP-glycosyltransferase family.</text>
</comment>
<dbReference type="Pfam" id="PF00201">
    <property type="entry name" value="UDPGT"/>
    <property type="match status" value="1"/>
</dbReference>
<dbReference type="FunFam" id="3.40.50.2000:FF:000050">
    <property type="entry name" value="UDP-glucuronosyltransferase"/>
    <property type="match status" value="1"/>
</dbReference>
<protein>
    <recommendedName>
        <fullName evidence="5">UDP-glucuronosyltransferase</fullName>
        <ecNumber evidence="5">2.4.1.17</ecNumber>
    </recommendedName>
</protein>
<comment type="catalytic activity">
    <reaction evidence="5">
        <text>glucuronate acceptor + UDP-alpha-D-glucuronate = acceptor beta-D-glucuronoside + UDP + H(+)</text>
        <dbReference type="Rhea" id="RHEA:21032"/>
        <dbReference type="ChEBI" id="CHEBI:15378"/>
        <dbReference type="ChEBI" id="CHEBI:58052"/>
        <dbReference type="ChEBI" id="CHEBI:58223"/>
        <dbReference type="ChEBI" id="CHEBI:132367"/>
        <dbReference type="ChEBI" id="CHEBI:132368"/>
        <dbReference type="EC" id="2.4.1.17"/>
    </reaction>
</comment>
<evidence type="ECO:0000256" key="1">
    <source>
        <dbReference type="ARBA" id="ARBA00009995"/>
    </source>
</evidence>
<accession>A0A8S0ZJ36</accession>
<dbReference type="PANTHER" id="PTHR48043">
    <property type="entry name" value="EG:EG0003.4 PROTEIN-RELATED"/>
    <property type="match status" value="1"/>
</dbReference>
<name>A0A8S0ZJ36_ARCPL</name>
<evidence type="ECO:0000313" key="6">
    <source>
        <dbReference type="EMBL" id="CAB3233303.1"/>
    </source>
</evidence>
<dbReference type="PANTHER" id="PTHR48043:SF159">
    <property type="entry name" value="EG:EG0003.4 PROTEIN-RELATED"/>
    <property type="match status" value="1"/>
</dbReference>
<keyword evidence="2 4" id="KW-0328">Glycosyltransferase</keyword>
<organism evidence="6 7">
    <name type="scientific">Arctia plantaginis</name>
    <name type="common">Wood tiger moth</name>
    <name type="synonym">Phalaena plantaginis</name>
    <dbReference type="NCBI Taxonomy" id="874455"/>
    <lineage>
        <taxon>Eukaryota</taxon>
        <taxon>Metazoa</taxon>
        <taxon>Ecdysozoa</taxon>
        <taxon>Arthropoda</taxon>
        <taxon>Hexapoda</taxon>
        <taxon>Insecta</taxon>
        <taxon>Pterygota</taxon>
        <taxon>Neoptera</taxon>
        <taxon>Endopterygota</taxon>
        <taxon>Lepidoptera</taxon>
        <taxon>Glossata</taxon>
        <taxon>Ditrysia</taxon>
        <taxon>Noctuoidea</taxon>
        <taxon>Erebidae</taxon>
        <taxon>Arctiinae</taxon>
        <taxon>Arctia</taxon>
    </lineage>
</organism>